<keyword evidence="1" id="KW-0472">Membrane</keyword>
<keyword evidence="1" id="KW-0812">Transmembrane</keyword>
<dbReference type="EMBL" id="JACHNX010000004">
    <property type="protein sequence ID" value="MBB4609353.1"/>
    <property type="molecule type" value="Genomic_DNA"/>
</dbReference>
<gene>
    <name evidence="2" type="ORF">GGQ89_001565</name>
</gene>
<keyword evidence="1" id="KW-1133">Transmembrane helix</keyword>
<dbReference type="RefSeq" id="WP_276208911.1">
    <property type="nucleotide sequence ID" value="NZ_JACHNX010000004.1"/>
</dbReference>
<reference evidence="2 3" key="1">
    <citation type="submission" date="2020-08" db="EMBL/GenBank/DDBJ databases">
        <title>Genomic Encyclopedia of Type Strains, Phase IV (KMG-IV): sequencing the most valuable type-strain genomes for metagenomic binning, comparative biology and taxonomic classification.</title>
        <authorList>
            <person name="Goeker M."/>
        </authorList>
    </citation>
    <scope>NUCLEOTIDE SEQUENCE [LARGE SCALE GENOMIC DNA]</scope>
    <source>
        <strain evidence="2 3">DSM 14562</strain>
    </source>
</reference>
<evidence type="ECO:0000313" key="3">
    <source>
        <dbReference type="Proteomes" id="UP000584663"/>
    </source>
</evidence>
<comment type="caution">
    <text evidence="2">The sequence shown here is derived from an EMBL/GenBank/DDBJ whole genome shotgun (WGS) entry which is preliminary data.</text>
</comment>
<evidence type="ECO:0000313" key="2">
    <source>
        <dbReference type="EMBL" id="MBB4609353.1"/>
    </source>
</evidence>
<organism evidence="2 3">
    <name type="scientific">Sphingomonas yabuuchiae</name>
    <dbReference type="NCBI Taxonomy" id="172044"/>
    <lineage>
        <taxon>Bacteria</taxon>
        <taxon>Pseudomonadati</taxon>
        <taxon>Pseudomonadota</taxon>
        <taxon>Alphaproteobacteria</taxon>
        <taxon>Sphingomonadales</taxon>
        <taxon>Sphingomonadaceae</taxon>
        <taxon>Sphingomonas</taxon>
    </lineage>
</organism>
<keyword evidence="3" id="KW-1185">Reference proteome</keyword>
<protein>
    <submittedName>
        <fullName evidence="2">Uncharacterized protein</fullName>
    </submittedName>
</protein>
<name>A0ABR6K8I1_9SPHN</name>
<evidence type="ECO:0000256" key="1">
    <source>
        <dbReference type="SAM" id="Phobius"/>
    </source>
</evidence>
<proteinExistence type="predicted"/>
<dbReference type="Proteomes" id="UP000584663">
    <property type="component" value="Unassembled WGS sequence"/>
</dbReference>
<accession>A0ABR6K8I1</accession>
<sequence>MTHSHVMPPDRRDSPMLGIMNGLIGSLALWALIAGVIVAAS</sequence>
<feature type="transmembrane region" description="Helical" evidence="1">
    <location>
        <begin position="20"/>
        <end position="40"/>
    </location>
</feature>